<accession>A0AAD6I404</accession>
<organism evidence="1 2">
    <name type="scientific">Penicillium canescens</name>
    <dbReference type="NCBI Taxonomy" id="5083"/>
    <lineage>
        <taxon>Eukaryota</taxon>
        <taxon>Fungi</taxon>
        <taxon>Dikarya</taxon>
        <taxon>Ascomycota</taxon>
        <taxon>Pezizomycotina</taxon>
        <taxon>Eurotiomycetes</taxon>
        <taxon>Eurotiomycetidae</taxon>
        <taxon>Eurotiales</taxon>
        <taxon>Aspergillaceae</taxon>
        <taxon>Penicillium</taxon>
    </lineage>
</organism>
<sequence length="105" mass="11204">MQVQITLFTCGGYAVGVKLAHCPADAQALMAVTHIRSINSQKSFGVQLKSMAQPVFDPELLDSCAGGDIDSPDLSFTLLPFTGTELAKLKALALADGSHKQRMHM</sequence>
<name>A0AAD6I404_PENCN</name>
<proteinExistence type="predicted"/>
<dbReference type="Proteomes" id="UP001219568">
    <property type="component" value="Unassembled WGS sequence"/>
</dbReference>
<evidence type="ECO:0000313" key="2">
    <source>
        <dbReference type="Proteomes" id="UP001219568"/>
    </source>
</evidence>
<evidence type="ECO:0000313" key="1">
    <source>
        <dbReference type="EMBL" id="KAJ6030398.1"/>
    </source>
</evidence>
<dbReference type="AlphaFoldDB" id="A0AAD6I404"/>
<reference evidence="1" key="1">
    <citation type="journal article" date="2023" name="IMA Fungus">
        <title>Comparative genomic study of the Penicillium genus elucidates a diverse pangenome and 15 lateral gene transfer events.</title>
        <authorList>
            <person name="Petersen C."/>
            <person name="Sorensen T."/>
            <person name="Nielsen M.R."/>
            <person name="Sondergaard T.E."/>
            <person name="Sorensen J.L."/>
            <person name="Fitzpatrick D.A."/>
            <person name="Frisvad J.C."/>
            <person name="Nielsen K.L."/>
        </authorList>
    </citation>
    <scope>NUCLEOTIDE SEQUENCE</scope>
    <source>
        <strain evidence="1">IBT 15450</strain>
    </source>
</reference>
<reference evidence="1" key="2">
    <citation type="submission" date="2023-01" db="EMBL/GenBank/DDBJ databases">
        <authorList>
            <person name="Petersen C."/>
        </authorList>
    </citation>
    <scope>NUCLEOTIDE SEQUENCE</scope>
    <source>
        <strain evidence="1">IBT 15450</strain>
    </source>
</reference>
<gene>
    <name evidence="1" type="ORF">N7460_010664</name>
</gene>
<dbReference type="InterPro" id="IPR023213">
    <property type="entry name" value="CAT-like_dom_sf"/>
</dbReference>
<keyword evidence="2" id="KW-1185">Reference proteome</keyword>
<protein>
    <submittedName>
        <fullName evidence="1">Uncharacterized protein</fullName>
    </submittedName>
</protein>
<comment type="caution">
    <text evidence="1">The sequence shown here is derived from an EMBL/GenBank/DDBJ whole genome shotgun (WGS) entry which is preliminary data.</text>
</comment>
<dbReference type="EMBL" id="JAQJZL010000014">
    <property type="protein sequence ID" value="KAJ6030398.1"/>
    <property type="molecule type" value="Genomic_DNA"/>
</dbReference>
<dbReference type="Gene3D" id="3.30.559.10">
    <property type="entry name" value="Chloramphenicol acetyltransferase-like domain"/>
    <property type="match status" value="1"/>
</dbReference>